<feature type="transmembrane region" description="Helical" evidence="1">
    <location>
        <begin position="28"/>
        <end position="47"/>
    </location>
</feature>
<feature type="transmembrane region" description="Helical" evidence="1">
    <location>
        <begin position="54"/>
        <end position="74"/>
    </location>
</feature>
<gene>
    <name evidence="2" type="ORF">GCM10007380_31900</name>
</gene>
<proteinExistence type="predicted"/>
<organism evidence="2 3">
    <name type="scientific">Gottfriedia solisilvae</name>
    <dbReference type="NCBI Taxonomy" id="1516104"/>
    <lineage>
        <taxon>Bacteria</taxon>
        <taxon>Bacillati</taxon>
        <taxon>Bacillota</taxon>
        <taxon>Bacilli</taxon>
        <taxon>Bacillales</taxon>
        <taxon>Bacillaceae</taxon>
        <taxon>Gottfriedia</taxon>
    </lineage>
</organism>
<keyword evidence="1" id="KW-0812">Transmembrane</keyword>
<keyword evidence="3" id="KW-1185">Reference proteome</keyword>
<dbReference type="Proteomes" id="UP000626244">
    <property type="component" value="Unassembled WGS sequence"/>
</dbReference>
<protein>
    <submittedName>
        <fullName evidence="2">Membrane protein</fullName>
    </submittedName>
</protein>
<evidence type="ECO:0000313" key="3">
    <source>
        <dbReference type="Proteomes" id="UP000626244"/>
    </source>
</evidence>
<dbReference type="PANTHER" id="PTHR37309:SF1">
    <property type="entry name" value="SLR0284 PROTEIN"/>
    <property type="match status" value="1"/>
</dbReference>
<feature type="transmembrane region" description="Helical" evidence="1">
    <location>
        <begin position="94"/>
        <end position="113"/>
    </location>
</feature>
<dbReference type="EMBL" id="BMHB01000002">
    <property type="protein sequence ID" value="GGI16225.1"/>
    <property type="molecule type" value="Genomic_DNA"/>
</dbReference>
<name>A0A8J3ALW1_9BACI</name>
<reference evidence="3" key="1">
    <citation type="journal article" date="2019" name="Int. J. Syst. Evol. Microbiol.">
        <title>The Global Catalogue of Microorganisms (GCM) 10K type strain sequencing project: providing services to taxonomists for standard genome sequencing and annotation.</title>
        <authorList>
            <consortium name="The Broad Institute Genomics Platform"/>
            <consortium name="The Broad Institute Genome Sequencing Center for Infectious Disease"/>
            <person name="Wu L."/>
            <person name="Ma J."/>
        </authorList>
    </citation>
    <scope>NUCLEOTIDE SEQUENCE [LARGE SCALE GENOMIC DNA]</scope>
    <source>
        <strain evidence="3">CGMCC 1.14993</strain>
    </source>
</reference>
<dbReference type="RefSeq" id="WP_088000823.1">
    <property type="nucleotide sequence ID" value="NZ_BMHB01000002.1"/>
</dbReference>
<dbReference type="InterPro" id="IPR007165">
    <property type="entry name" value="Phage_holin_4_2"/>
</dbReference>
<comment type="caution">
    <text evidence="2">The sequence shown here is derived from an EMBL/GenBank/DDBJ whole genome shotgun (WGS) entry which is preliminary data.</text>
</comment>
<dbReference type="PANTHER" id="PTHR37309">
    <property type="entry name" value="SLR0284 PROTEIN"/>
    <property type="match status" value="1"/>
</dbReference>
<evidence type="ECO:0000256" key="1">
    <source>
        <dbReference type="SAM" id="Phobius"/>
    </source>
</evidence>
<dbReference type="Pfam" id="PF04020">
    <property type="entry name" value="Phage_holin_4_2"/>
    <property type="match status" value="1"/>
</dbReference>
<evidence type="ECO:0000313" key="2">
    <source>
        <dbReference type="EMBL" id="GGI16225.1"/>
    </source>
</evidence>
<dbReference type="AlphaFoldDB" id="A0A8J3ALW1"/>
<dbReference type="OrthoDB" id="7205479at2"/>
<keyword evidence="1" id="KW-1133">Transmembrane helix</keyword>
<keyword evidence="1" id="KW-0472">Membrane</keyword>
<sequence length="124" mass="13804">MRWLFSLAINSLVFIVVAGFLQPDFYVANIPTAVVAALVLSVLNTIIRPILIFITLPVTIFTLGLFLFIINAITLEMTDYILGDAIRVNGFGTAILASILISTFSMLIQYFVFDPKNKKTSERK</sequence>
<accession>A0A8J3ALW1</accession>